<dbReference type="Pfam" id="PF00745">
    <property type="entry name" value="GlutR_dimer"/>
    <property type="match status" value="1"/>
</dbReference>
<sequence>MYLMHASLNYHDLPIEERSQFVFNKDELADADVMLNQEKSILENVILSTCNRTELYAVVDQLHTGRYYLRRFLANWFHVDMARIDELVDTGSETDTVTHLMRVTTGLDSMIVGEPQILGQMKQAFAIAQKAQTTGLIFNELFKEATTFAKRMHTKYRVSELSKSTSQAGLHQIKQHFGQLSGQRLLIIGTGMIGAQVARNASTMGFGQIILMNRTKETADALADEIGGVVRASDWSQMTDEVNRADAIVTAVGATMPIISGKMLTTSDVVSDGIVIDLGVPQNVDTEAVAKLSCYDNIDDLSDILDDNQLAKHHMIDQMAAEVPAAVAEFDDWQRSLPVVPIIRELRESSLEIESNTYNSLMRKLPQLDSHERKVISKHMKSIVNQMIKGPIVQIKDSSSEPDAAEHLDFFCRIFGFDRAYQQREQMTHEK</sequence>
<evidence type="ECO:0000259" key="16">
    <source>
        <dbReference type="Pfam" id="PF05201"/>
    </source>
</evidence>
<comment type="function">
    <text evidence="8">Catalyzes the NADPH-dependent reduction of glutamyl-tRNA(Glu) to glutamate 1-semialdehyde (GSA).</text>
</comment>
<dbReference type="InterPro" id="IPR036343">
    <property type="entry name" value="GluRdtase_N_sf"/>
</dbReference>
<feature type="binding site" evidence="8 10">
    <location>
        <begin position="114"/>
        <end position="116"/>
    </location>
    <ligand>
        <name>substrate</name>
    </ligand>
</feature>
<evidence type="ECO:0000256" key="6">
    <source>
        <dbReference type="ARBA" id="ARBA00023244"/>
    </source>
</evidence>
<evidence type="ECO:0000259" key="14">
    <source>
        <dbReference type="Pfam" id="PF00745"/>
    </source>
</evidence>
<dbReference type="GO" id="GO:0019353">
    <property type="term" value="P:protoporphyrinogen IX biosynthetic process from glutamate"/>
    <property type="evidence" value="ECO:0007669"/>
    <property type="project" value="TreeGrafter"/>
</dbReference>
<dbReference type="SUPFAM" id="SSF69742">
    <property type="entry name" value="Glutamyl tRNA-reductase catalytic, N-terminal domain"/>
    <property type="match status" value="1"/>
</dbReference>
<dbReference type="FunFam" id="3.30.460.30:FF:000001">
    <property type="entry name" value="Glutamyl-tRNA reductase"/>
    <property type="match status" value="1"/>
</dbReference>
<dbReference type="Pfam" id="PF01488">
    <property type="entry name" value="Shikimate_DH"/>
    <property type="match status" value="1"/>
</dbReference>
<keyword evidence="18" id="KW-1185">Reference proteome</keyword>
<comment type="miscellaneous">
    <text evidence="8">During catalysis, the active site Cys acts as a nucleophile attacking the alpha-carbonyl group of tRNA-bound glutamate with the formation of a thioester intermediate between enzyme and glutamate, and the concomitant release of tRNA(Glu). The thioester intermediate is finally reduced by direct hydride transfer from NADPH, to form the product GSA.</text>
</comment>
<evidence type="ECO:0000256" key="10">
    <source>
        <dbReference type="PIRSR" id="PIRSR000445-2"/>
    </source>
</evidence>
<evidence type="ECO:0000256" key="2">
    <source>
        <dbReference type="ARBA" id="ARBA00005916"/>
    </source>
</evidence>
<evidence type="ECO:0000256" key="7">
    <source>
        <dbReference type="ARBA" id="ARBA00047464"/>
    </source>
</evidence>
<dbReference type="PIRSF" id="PIRSF000445">
    <property type="entry name" value="4pyrrol_synth_GluRdtase"/>
    <property type="match status" value="1"/>
</dbReference>
<evidence type="ECO:0000256" key="9">
    <source>
        <dbReference type="PIRSR" id="PIRSR000445-1"/>
    </source>
</evidence>
<feature type="binding site" evidence="8 10">
    <location>
        <begin position="49"/>
        <end position="52"/>
    </location>
    <ligand>
        <name>substrate</name>
    </ligand>
</feature>
<feature type="binding site" evidence="8 10">
    <location>
        <position position="109"/>
    </location>
    <ligand>
        <name>substrate</name>
    </ligand>
</feature>
<dbReference type="InterPro" id="IPR000343">
    <property type="entry name" value="4pyrrol_synth_GluRdtase"/>
</dbReference>
<evidence type="ECO:0000256" key="3">
    <source>
        <dbReference type="ARBA" id="ARBA00012970"/>
    </source>
</evidence>
<dbReference type="SUPFAM" id="SSF69075">
    <property type="entry name" value="Glutamyl tRNA-reductase dimerization domain"/>
    <property type="match status" value="1"/>
</dbReference>
<proteinExistence type="inferred from homology"/>
<dbReference type="UniPathway" id="UPA00251">
    <property type="reaction ID" value="UER00316"/>
</dbReference>
<comment type="catalytic activity">
    <reaction evidence="7 8 13">
        <text>(S)-4-amino-5-oxopentanoate + tRNA(Glu) + NADP(+) = L-glutamyl-tRNA(Glu) + NADPH + H(+)</text>
        <dbReference type="Rhea" id="RHEA:12344"/>
        <dbReference type="Rhea" id="RHEA-COMP:9663"/>
        <dbReference type="Rhea" id="RHEA-COMP:9680"/>
        <dbReference type="ChEBI" id="CHEBI:15378"/>
        <dbReference type="ChEBI" id="CHEBI:57501"/>
        <dbReference type="ChEBI" id="CHEBI:57783"/>
        <dbReference type="ChEBI" id="CHEBI:58349"/>
        <dbReference type="ChEBI" id="CHEBI:78442"/>
        <dbReference type="ChEBI" id="CHEBI:78520"/>
        <dbReference type="EC" id="1.2.1.70"/>
    </reaction>
</comment>
<evidence type="ECO:0000256" key="13">
    <source>
        <dbReference type="RuleBase" id="RU000584"/>
    </source>
</evidence>
<comment type="caution">
    <text evidence="17">The sequence shown here is derived from an EMBL/GenBank/DDBJ whole genome shotgun (WGS) entry which is preliminary data.</text>
</comment>
<dbReference type="GO" id="GO:0008883">
    <property type="term" value="F:glutamyl-tRNA reductase activity"/>
    <property type="evidence" value="ECO:0007669"/>
    <property type="project" value="UniProtKB-UniRule"/>
</dbReference>
<feature type="binding site" evidence="8 11">
    <location>
        <begin position="189"/>
        <end position="194"/>
    </location>
    <ligand>
        <name>NADP(+)</name>
        <dbReference type="ChEBI" id="CHEBI:58349"/>
    </ligand>
</feature>
<keyword evidence="5 8" id="KW-0560">Oxidoreductase</keyword>
<dbReference type="Gene3D" id="3.40.50.720">
    <property type="entry name" value="NAD(P)-binding Rossmann-like Domain"/>
    <property type="match status" value="1"/>
</dbReference>
<dbReference type="Proteomes" id="UP000051999">
    <property type="component" value="Unassembled WGS sequence"/>
</dbReference>
<evidence type="ECO:0000259" key="15">
    <source>
        <dbReference type="Pfam" id="PF01488"/>
    </source>
</evidence>
<evidence type="ECO:0000256" key="12">
    <source>
        <dbReference type="PIRSR" id="PIRSR000445-4"/>
    </source>
</evidence>
<dbReference type="NCBIfam" id="TIGR01035">
    <property type="entry name" value="hemA"/>
    <property type="match status" value="1"/>
</dbReference>
<protein>
    <recommendedName>
        <fullName evidence="3 8">Glutamyl-tRNA reductase</fullName>
        <shortName evidence="8">GluTR</shortName>
        <ecNumber evidence="3 8">1.2.1.70</ecNumber>
    </recommendedName>
</protein>
<dbReference type="InterPro" id="IPR018214">
    <property type="entry name" value="GluRdtase_CS"/>
</dbReference>
<keyword evidence="4 8" id="KW-0521">NADP</keyword>
<dbReference type="EMBL" id="AZFF01000005">
    <property type="protein sequence ID" value="KRL56152.1"/>
    <property type="molecule type" value="Genomic_DNA"/>
</dbReference>
<feature type="binding site" evidence="8 10">
    <location>
        <position position="120"/>
    </location>
    <ligand>
        <name>substrate</name>
    </ligand>
</feature>
<dbReference type="InterPro" id="IPR036453">
    <property type="entry name" value="GluRdtase_dimer_dom_sf"/>
</dbReference>
<dbReference type="Pfam" id="PF05201">
    <property type="entry name" value="GlutR_N"/>
    <property type="match status" value="1"/>
</dbReference>
<gene>
    <name evidence="8" type="primary">hemA</name>
    <name evidence="17" type="ORF">FD35_GL002192</name>
</gene>
<dbReference type="Gene3D" id="3.30.460.30">
    <property type="entry name" value="Glutamyl-tRNA reductase, N-terminal domain"/>
    <property type="match status" value="1"/>
</dbReference>
<evidence type="ECO:0000313" key="17">
    <source>
        <dbReference type="EMBL" id="KRL56152.1"/>
    </source>
</evidence>
<comment type="subunit">
    <text evidence="8">Homodimer.</text>
</comment>
<dbReference type="InterPro" id="IPR006151">
    <property type="entry name" value="Shikm_DH/Glu-tRNA_Rdtase"/>
</dbReference>
<feature type="active site" description="Nucleophile" evidence="8 9">
    <location>
        <position position="50"/>
    </location>
</feature>
<comment type="similarity">
    <text evidence="2 8 13">Belongs to the glutamyl-tRNA reductase family.</text>
</comment>
<feature type="domain" description="Quinate/shikimate 5-dehydrogenase/glutamyl-tRNA reductase" evidence="15">
    <location>
        <begin position="174"/>
        <end position="303"/>
    </location>
</feature>
<dbReference type="RefSeq" id="WP_017262900.1">
    <property type="nucleotide sequence ID" value="NZ_AUAW01000006.1"/>
</dbReference>
<evidence type="ECO:0000256" key="4">
    <source>
        <dbReference type="ARBA" id="ARBA00022857"/>
    </source>
</evidence>
<dbReference type="eggNOG" id="COG0373">
    <property type="taxonomic scope" value="Bacteria"/>
</dbReference>
<dbReference type="EC" id="1.2.1.70" evidence="3 8"/>
<evidence type="ECO:0000313" key="18">
    <source>
        <dbReference type="Proteomes" id="UP000051999"/>
    </source>
</evidence>
<reference evidence="17 18" key="1">
    <citation type="journal article" date="2015" name="Genome Announc.">
        <title>Expanding the biotechnology potential of lactobacilli through comparative genomics of 213 strains and associated genera.</title>
        <authorList>
            <person name="Sun Z."/>
            <person name="Harris H.M."/>
            <person name="McCann A."/>
            <person name="Guo C."/>
            <person name="Argimon S."/>
            <person name="Zhang W."/>
            <person name="Yang X."/>
            <person name="Jeffery I.B."/>
            <person name="Cooney J.C."/>
            <person name="Kagawa T.F."/>
            <person name="Liu W."/>
            <person name="Song Y."/>
            <person name="Salvetti E."/>
            <person name="Wrobel A."/>
            <person name="Rasinkangas P."/>
            <person name="Parkhill J."/>
            <person name="Rea M.C."/>
            <person name="O'Sullivan O."/>
            <person name="Ritari J."/>
            <person name="Douillard F.P."/>
            <person name="Paul Ross R."/>
            <person name="Yang R."/>
            <person name="Briner A.E."/>
            <person name="Felis G.E."/>
            <person name="de Vos W.M."/>
            <person name="Barrangou R."/>
            <person name="Klaenhammer T.R."/>
            <person name="Caufield P.W."/>
            <person name="Cui Y."/>
            <person name="Zhang H."/>
            <person name="O'Toole P.W."/>
        </authorList>
    </citation>
    <scope>NUCLEOTIDE SEQUENCE [LARGE SCALE GENOMIC DNA]</scope>
    <source>
        <strain evidence="17 18">DSM 15814</strain>
    </source>
</reference>
<dbReference type="STRING" id="1114972.FD35_GL002192"/>
<comment type="domain">
    <text evidence="8">Possesses an unusual extended V-shaped dimeric structure with each monomer consisting of three distinct domains arranged along a curved 'spinal' alpha-helix. The N-terminal catalytic domain specifically recognizes the glutamate moiety of the substrate. The second domain is the NADPH-binding domain, and the third C-terminal domain is responsible for dimerization.</text>
</comment>
<comment type="pathway">
    <text evidence="1 8 13">Porphyrin-containing compound metabolism; protoporphyrin-IX biosynthesis; 5-aminolevulinate from L-glutamyl-tRNA(Glu): step 1/2.</text>
</comment>
<feature type="domain" description="Tetrapyrrole biosynthesis glutamyl-tRNA reductase dimerisation" evidence="14">
    <location>
        <begin position="323"/>
        <end position="416"/>
    </location>
</feature>
<dbReference type="PANTHER" id="PTHR43013:SF1">
    <property type="entry name" value="GLUTAMYL-TRNA REDUCTASE"/>
    <property type="match status" value="1"/>
</dbReference>
<feature type="domain" description="Glutamyl-tRNA reductase N-terminal" evidence="16">
    <location>
        <begin position="7"/>
        <end position="155"/>
    </location>
</feature>
<evidence type="ECO:0000256" key="1">
    <source>
        <dbReference type="ARBA" id="ARBA00005059"/>
    </source>
</evidence>
<dbReference type="InterPro" id="IPR015896">
    <property type="entry name" value="4pyrrol_synth_GluRdtase_dimer"/>
</dbReference>
<evidence type="ECO:0000256" key="8">
    <source>
        <dbReference type="HAMAP-Rule" id="MF_00087"/>
    </source>
</evidence>
<dbReference type="OrthoDB" id="110209at2"/>
<organism evidence="17 18">
    <name type="scientific">Furfurilactobacillus rossiae DSM 15814</name>
    <dbReference type="NCBI Taxonomy" id="1114972"/>
    <lineage>
        <taxon>Bacteria</taxon>
        <taxon>Bacillati</taxon>
        <taxon>Bacillota</taxon>
        <taxon>Bacilli</taxon>
        <taxon>Lactobacillales</taxon>
        <taxon>Lactobacillaceae</taxon>
        <taxon>Furfurilactobacillus</taxon>
    </lineage>
</organism>
<dbReference type="SUPFAM" id="SSF51735">
    <property type="entry name" value="NAD(P)-binding Rossmann-fold domains"/>
    <property type="match status" value="1"/>
</dbReference>
<accession>A0A0R1RSP4</accession>
<evidence type="ECO:0000256" key="5">
    <source>
        <dbReference type="ARBA" id="ARBA00023002"/>
    </source>
</evidence>
<dbReference type="PATRIC" id="fig|1114972.6.peg.2243"/>
<dbReference type="AlphaFoldDB" id="A0A0R1RSP4"/>
<feature type="site" description="Important for activity" evidence="8 12">
    <location>
        <position position="99"/>
    </location>
</feature>
<keyword evidence="6 8" id="KW-0627">Porphyrin biosynthesis</keyword>
<dbReference type="InterPro" id="IPR036291">
    <property type="entry name" value="NAD(P)-bd_dom_sf"/>
</dbReference>
<name>A0A0R1RSP4_9LACO</name>
<evidence type="ECO:0000256" key="11">
    <source>
        <dbReference type="PIRSR" id="PIRSR000445-3"/>
    </source>
</evidence>
<dbReference type="PANTHER" id="PTHR43013">
    <property type="entry name" value="GLUTAMYL-TRNA REDUCTASE"/>
    <property type="match status" value="1"/>
</dbReference>
<dbReference type="HAMAP" id="MF_00087">
    <property type="entry name" value="Glu_tRNA_reductase"/>
    <property type="match status" value="1"/>
</dbReference>
<dbReference type="GO" id="GO:0050661">
    <property type="term" value="F:NADP binding"/>
    <property type="evidence" value="ECO:0007669"/>
    <property type="project" value="InterPro"/>
</dbReference>
<dbReference type="PROSITE" id="PS00747">
    <property type="entry name" value="GLUTR"/>
    <property type="match status" value="1"/>
</dbReference>
<dbReference type="InterPro" id="IPR015895">
    <property type="entry name" value="4pyrrol_synth_GluRdtase_N"/>
</dbReference>